<protein>
    <submittedName>
        <fullName evidence="1">Uncharacterized protein</fullName>
    </submittedName>
</protein>
<proteinExistence type="predicted"/>
<dbReference type="EMBL" id="UINC01160478">
    <property type="protein sequence ID" value="SVD59148.1"/>
    <property type="molecule type" value="Genomic_DNA"/>
</dbReference>
<name>A0A382WM01_9ZZZZ</name>
<gene>
    <name evidence="1" type="ORF">METZ01_LOCUS412002</name>
</gene>
<reference evidence="1" key="1">
    <citation type="submission" date="2018-05" db="EMBL/GenBank/DDBJ databases">
        <authorList>
            <person name="Lanie J.A."/>
            <person name="Ng W.-L."/>
            <person name="Kazmierczak K.M."/>
            <person name="Andrzejewski T.M."/>
            <person name="Davidsen T.M."/>
            <person name="Wayne K.J."/>
            <person name="Tettelin H."/>
            <person name="Glass J.I."/>
            <person name="Rusch D."/>
            <person name="Podicherti R."/>
            <person name="Tsui H.-C.T."/>
            <person name="Winkler M.E."/>
        </authorList>
    </citation>
    <scope>NUCLEOTIDE SEQUENCE</scope>
</reference>
<organism evidence="1">
    <name type="scientific">marine metagenome</name>
    <dbReference type="NCBI Taxonomy" id="408172"/>
    <lineage>
        <taxon>unclassified sequences</taxon>
        <taxon>metagenomes</taxon>
        <taxon>ecological metagenomes</taxon>
    </lineage>
</organism>
<dbReference type="AlphaFoldDB" id="A0A382WM01"/>
<accession>A0A382WM01</accession>
<feature type="non-terminal residue" evidence="1">
    <location>
        <position position="192"/>
    </location>
</feature>
<evidence type="ECO:0000313" key="1">
    <source>
        <dbReference type="EMBL" id="SVD59148.1"/>
    </source>
</evidence>
<sequence length="192" mass="21902">MRKLHLMNKDNRDAKVSISSLKYEKPFEMGIPKKQLKFKRYLSATEENLHKNLSSLYGDNYASKLIEEDPEIDIEAIGRFISGTDVVYLSNKGELLYAPPKTVEVIIAPDGLEKERRDPENVPGNVDDDLPVRWTGKKMPKSKVAVRFAFKRTIQLKHVDGLTYDYLFEMAKELQDEDVMVLVGAGQKGKEP</sequence>